<dbReference type="Proteomes" id="UP000707451">
    <property type="component" value="Unassembled WGS sequence"/>
</dbReference>
<gene>
    <name evidence="1" type="ORF">KI688_007205</name>
</gene>
<proteinExistence type="predicted"/>
<sequence>MTGVLQGDTIGKILRRAGHFQEFVTAYLAHILLKVAVSQPCASTKIRKPELAVDFGGEEDK</sequence>
<keyword evidence="2" id="KW-1185">Reference proteome</keyword>
<dbReference type="EMBL" id="JAHRHY010000023">
    <property type="protein sequence ID" value="KAG9061624.1"/>
    <property type="molecule type" value="Genomic_DNA"/>
</dbReference>
<evidence type="ECO:0000313" key="1">
    <source>
        <dbReference type="EMBL" id="KAG9061624.1"/>
    </source>
</evidence>
<dbReference type="AlphaFoldDB" id="A0A9P7XJD8"/>
<reference evidence="1" key="1">
    <citation type="submission" date="2021-06" db="EMBL/GenBank/DDBJ databases">
        <title>Genome Sequence of Mortierella hyaline Strain SCG-10, a Cold-Adapted, Nitrate-Reducing Fungus Isolated from Soil in Minnesota, USA.</title>
        <authorList>
            <person name="Aldossari N."/>
        </authorList>
    </citation>
    <scope>NUCLEOTIDE SEQUENCE</scope>
    <source>
        <strain evidence="1">SCG-10</strain>
    </source>
</reference>
<name>A0A9P7XJD8_9FUNG</name>
<protein>
    <submittedName>
        <fullName evidence="1">Uncharacterized protein</fullName>
    </submittedName>
</protein>
<accession>A0A9P7XJD8</accession>
<comment type="caution">
    <text evidence="1">The sequence shown here is derived from an EMBL/GenBank/DDBJ whole genome shotgun (WGS) entry which is preliminary data.</text>
</comment>
<evidence type="ECO:0000313" key="2">
    <source>
        <dbReference type="Proteomes" id="UP000707451"/>
    </source>
</evidence>
<organism evidence="1 2">
    <name type="scientific">Linnemannia hyalina</name>
    <dbReference type="NCBI Taxonomy" id="64524"/>
    <lineage>
        <taxon>Eukaryota</taxon>
        <taxon>Fungi</taxon>
        <taxon>Fungi incertae sedis</taxon>
        <taxon>Mucoromycota</taxon>
        <taxon>Mortierellomycotina</taxon>
        <taxon>Mortierellomycetes</taxon>
        <taxon>Mortierellales</taxon>
        <taxon>Mortierellaceae</taxon>
        <taxon>Linnemannia</taxon>
    </lineage>
</organism>